<evidence type="ECO:0000256" key="2">
    <source>
        <dbReference type="ARBA" id="ARBA00023315"/>
    </source>
</evidence>
<evidence type="ECO:0000313" key="5">
    <source>
        <dbReference type="Proteomes" id="UP000268857"/>
    </source>
</evidence>
<keyword evidence="5" id="KW-1185">Reference proteome</keyword>
<accession>A0A433MXV1</accession>
<feature type="domain" description="N-acetyltransferase" evidence="3">
    <location>
        <begin position="1"/>
        <end position="155"/>
    </location>
</feature>
<dbReference type="Gene3D" id="3.40.630.30">
    <property type="match status" value="1"/>
</dbReference>
<evidence type="ECO:0000259" key="3">
    <source>
        <dbReference type="PROSITE" id="PS51186"/>
    </source>
</evidence>
<dbReference type="Proteomes" id="UP000268857">
    <property type="component" value="Unassembled WGS sequence"/>
</dbReference>
<dbReference type="InterPro" id="IPR000182">
    <property type="entry name" value="GNAT_dom"/>
</dbReference>
<dbReference type="AlphaFoldDB" id="A0A433MXV1"/>
<protein>
    <submittedName>
        <fullName evidence="4">GNAT family N-acetyltransferase</fullName>
    </submittedName>
</protein>
<dbReference type="RefSeq" id="WP_016874054.1">
    <property type="nucleotide sequence ID" value="NZ_AJLN01000117.1"/>
</dbReference>
<proteinExistence type="predicted"/>
<organism evidence="4 5">
    <name type="scientific">Chlorogloeopsis fritschii PCC 6912</name>
    <dbReference type="NCBI Taxonomy" id="211165"/>
    <lineage>
        <taxon>Bacteria</taxon>
        <taxon>Bacillati</taxon>
        <taxon>Cyanobacteriota</taxon>
        <taxon>Cyanophyceae</taxon>
        <taxon>Nostocales</taxon>
        <taxon>Chlorogloeopsidaceae</taxon>
        <taxon>Chlorogloeopsis</taxon>
    </lineage>
</organism>
<dbReference type="STRING" id="211165.GCA_000317285_05383"/>
<keyword evidence="2" id="KW-0012">Acyltransferase</keyword>
<gene>
    <name evidence="4" type="ORF">PCC6912_59890</name>
</gene>
<name>A0A433MXV1_CHLFR</name>
<dbReference type="PROSITE" id="PS51186">
    <property type="entry name" value="GNAT"/>
    <property type="match status" value="1"/>
</dbReference>
<dbReference type="EMBL" id="RSCJ01000040">
    <property type="protein sequence ID" value="RUR72991.1"/>
    <property type="molecule type" value="Genomic_DNA"/>
</dbReference>
<reference evidence="4 5" key="1">
    <citation type="journal article" date="2019" name="Genome Biol. Evol.">
        <title>Day and night: Metabolic profiles and evolutionary relationships of six axenic non-marine cyanobacteria.</title>
        <authorList>
            <person name="Will S.E."/>
            <person name="Henke P."/>
            <person name="Boedeker C."/>
            <person name="Huang S."/>
            <person name="Brinkmann H."/>
            <person name="Rohde M."/>
            <person name="Jarek M."/>
            <person name="Friedl T."/>
            <person name="Seufert S."/>
            <person name="Schumacher M."/>
            <person name="Overmann J."/>
            <person name="Neumann-Schaal M."/>
            <person name="Petersen J."/>
        </authorList>
    </citation>
    <scope>NUCLEOTIDE SEQUENCE [LARGE SCALE GENOMIC DNA]</scope>
    <source>
        <strain evidence="4 5">PCC 6912</strain>
    </source>
</reference>
<dbReference type="InterPro" id="IPR016181">
    <property type="entry name" value="Acyl_CoA_acyltransferase"/>
</dbReference>
<comment type="caution">
    <text evidence="4">The sequence shown here is derived from an EMBL/GenBank/DDBJ whole genome shotgun (WGS) entry which is preliminary data.</text>
</comment>
<keyword evidence="1 4" id="KW-0808">Transferase</keyword>
<sequence>MIRPTTPDDTTALLALAEATGLFPPSALELLRQMLVDSLGGNTDTENFWITDDDNGPVGVAYCEPERMTDRTWNLQLIAIHPDRQGQGRGAKLLRYVEQALTARGGRVLLVETSGLPDFERTRAFYAKCGYEEEARIRDFYAAGDDKIVFRKVLNAD</sequence>
<dbReference type="CDD" id="cd04301">
    <property type="entry name" value="NAT_SF"/>
    <property type="match status" value="1"/>
</dbReference>
<evidence type="ECO:0000256" key="1">
    <source>
        <dbReference type="ARBA" id="ARBA00022679"/>
    </source>
</evidence>
<dbReference type="PANTHER" id="PTHR43877">
    <property type="entry name" value="AMINOALKYLPHOSPHONATE N-ACETYLTRANSFERASE-RELATED-RELATED"/>
    <property type="match status" value="1"/>
</dbReference>
<dbReference type="SUPFAM" id="SSF55729">
    <property type="entry name" value="Acyl-CoA N-acyltransferases (Nat)"/>
    <property type="match status" value="1"/>
</dbReference>
<dbReference type="PANTHER" id="PTHR43877:SF2">
    <property type="entry name" value="AMINOALKYLPHOSPHONATE N-ACETYLTRANSFERASE-RELATED"/>
    <property type="match status" value="1"/>
</dbReference>
<dbReference type="Pfam" id="PF13508">
    <property type="entry name" value="Acetyltransf_7"/>
    <property type="match status" value="1"/>
</dbReference>
<dbReference type="InterPro" id="IPR050832">
    <property type="entry name" value="Bact_Acetyltransf"/>
</dbReference>
<dbReference type="GO" id="GO:0016747">
    <property type="term" value="F:acyltransferase activity, transferring groups other than amino-acyl groups"/>
    <property type="evidence" value="ECO:0007669"/>
    <property type="project" value="InterPro"/>
</dbReference>
<evidence type="ECO:0000313" key="4">
    <source>
        <dbReference type="EMBL" id="RUR72991.1"/>
    </source>
</evidence>
<dbReference type="OrthoDB" id="9789603at2"/>